<sequence length="61" mass="7190">MSNRKNLTPAEVDQLLAATHHDTHYLKKRKALYAWLNIRDKYEGSDSEWLFLSEKGSRLSR</sequence>
<comment type="caution">
    <text evidence="1">The sequence shown here is derived from an EMBL/GenBank/DDBJ whole genome shotgun (WGS) entry which is preliminary data.</text>
</comment>
<dbReference type="RefSeq" id="WP_050132216.1">
    <property type="nucleotide sequence ID" value="NZ_CAKODN010000017.1"/>
</dbReference>
<evidence type="ECO:0000313" key="2">
    <source>
        <dbReference type="Proteomes" id="UP000041356"/>
    </source>
</evidence>
<gene>
    <name evidence="1" type="ORF">ERS137939_04103</name>
</gene>
<dbReference type="EMBL" id="CPZF01000014">
    <property type="protein sequence ID" value="CNG46543.1"/>
    <property type="molecule type" value="Genomic_DNA"/>
</dbReference>
<organism evidence="1 2">
    <name type="scientific">Yersinia enterocolitica</name>
    <dbReference type="NCBI Taxonomy" id="630"/>
    <lineage>
        <taxon>Bacteria</taxon>
        <taxon>Pseudomonadati</taxon>
        <taxon>Pseudomonadota</taxon>
        <taxon>Gammaproteobacteria</taxon>
        <taxon>Enterobacterales</taxon>
        <taxon>Yersiniaceae</taxon>
        <taxon>Yersinia</taxon>
    </lineage>
</organism>
<proteinExistence type="predicted"/>
<dbReference type="Proteomes" id="UP000041356">
    <property type="component" value="Unassembled WGS sequence"/>
</dbReference>
<accession>A0A9P1PZL2</accession>
<reference evidence="1 2" key="1">
    <citation type="submission" date="2015-03" db="EMBL/GenBank/DDBJ databases">
        <authorList>
            <consortium name="Pathogen Informatics"/>
            <person name="Murphy D."/>
        </authorList>
    </citation>
    <scope>NUCLEOTIDE SEQUENCE [LARGE SCALE GENOMIC DNA]</scope>
    <source>
        <strain evidence="1 2">IP27818</strain>
    </source>
</reference>
<name>A0A9P1PZL2_YEREN</name>
<protein>
    <submittedName>
        <fullName evidence="1">Tyrosine recombinase</fullName>
    </submittedName>
</protein>
<dbReference type="AlphaFoldDB" id="A0A9P1PZL2"/>
<evidence type="ECO:0000313" key="1">
    <source>
        <dbReference type="EMBL" id="CNG46543.1"/>
    </source>
</evidence>